<keyword evidence="2 6" id="KW-0732">Signal</keyword>
<dbReference type="Gene3D" id="3.40.190.10">
    <property type="entry name" value="Periplasmic binding protein-like II"/>
    <property type="match status" value="1"/>
</dbReference>
<keyword evidence="3" id="KW-0472">Membrane</keyword>
<dbReference type="Proteomes" id="UP001597180">
    <property type="component" value="Unassembled WGS sequence"/>
</dbReference>
<keyword evidence="5" id="KW-0449">Lipoprotein</keyword>
<feature type="chain" id="PRO_5045929415" evidence="6">
    <location>
        <begin position="22"/>
        <end position="441"/>
    </location>
</feature>
<evidence type="ECO:0000256" key="3">
    <source>
        <dbReference type="ARBA" id="ARBA00023136"/>
    </source>
</evidence>
<evidence type="ECO:0000256" key="4">
    <source>
        <dbReference type="ARBA" id="ARBA00023139"/>
    </source>
</evidence>
<dbReference type="SUPFAM" id="SSF53850">
    <property type="entry name" value="Periplasmic binding protein-like II"/>
    <property type="match status" value="1"/>
</dbReference>
<name>A0ABW3UZV9_9BACL</name>
<dbReference type="InterPro" id="IPR050490">
    <property type="entry name" value="Bact_solute-bd_prot1"/>
</dbReference>
<evidence type="ECO:0000256" key="2">
    <source>
        <dbReference type="ARBA" id="ARBA00022729"/>
    </source>
</evidence>
<dbReference type="RefSeq" id="WP_345594101.1">
    <property type="nucleotide sequence ID" value="NZ_BAABJG010000052.1"/>
</dbReference>
<organism evidence="7 8">
    <name type="scientific">Paenibacillus vulneris</name>
    <dbReference type="NCBI Taxonomy" id="1133364"/>
    <lineage>
        <taxon>Bacteria</taxon>
        <taxon>Bacillati</taxon>
        <taxon>Bacillota</taxon>
        <taxon>Bacilli</taxon>
        <taxon>Bacillales</taxon>
        <taxon>Paenibacillaceae</taxon>
        <taxon>Paenibacillus</taxon>
    </lineage>
</organism>
<comment type="caution">
    <text evidence="7">The sequence shown here is derived from an EMBL/GenBank/DDBJ whole genome shotgun (WGS) entry which is preliminary data.</text>
</comment>
<dbReference type="Pfam" id="PF01547">
    <property type="entry name" value="SBP_bac_1"/>
    <property type="match status" value="1"/>
</dbReference>
<keyword evidence="8" id="KW-1185">Reference proteome</keyword>
<evidence type="ECO:0000313" key="8">
    <source>
        <dbReference type="Proteomes" id="UP001597180"/>
    </source>
</evidence>
<dbReference type="InterPro" id="IPR006059">
    <property type="entry name" value="SBP"/>
</dbReference>
<reference evidence="8" key="1">
    <citation type="journal article" date="2019" name="Int. J. Syst. Evol. Microbiol.">
        <title>The Global Catalogue of Microorganisms (GCM) 10K type strain sequencing project: providing services to taxonomists for standard genome sequencing and annotation.</title>
        <authorList>
            <consortium name="The Broad Institute Genomics Platform"/>
            <consortium name="The Broad Institute Genome Sequencing Center for Infectious Disease"/>
            <person name="Wu L."/>
            <person name="Ma J."/>
        </authorList>
    </citation>
    <scope>NUCLEOTIDE SEQUENCE [LARGE SCALE GENOMIC DNA]</scope>
    <source>
        <strain evidence="8">CCUG 53270</strain>
    </source>
</reference>
<proteinExistence type="predicted"/>
<evidence type="ECO:0000256" key="6">
    <source>
        <dbReference type="SAM" id="SignalP"/>
    </source>
</evidence>
<sequence length="441" mass="49275">MRPRKNWTVRLIMFTNLSLIAGGCSNGAANEGKTEEANKNAEPVELVFYSVSKDSEENFNERFGNAIRKKFPSYTIKYIQRVPNSTDLQQLLTSGAQIDIQWDSIASFTGSVLDSGTAFDMTDLIKQHNLDLNRFEPSMIDSLKKMSGGGLYGLPLYNDRMALYYNKDLFDKFGVPYPKDGMTWDEIIELSNQMTREESGVVYTGFSPSLNQVFVSNPYSLPLVDSSTNKATINNDTWKKIIDTMLIRPTQNNMYKKKIEQSNGKIPDSNTFVKEKTLAMYTASPLLPVVFAQDMSSMNWDVVTFPAFKELPGVGAQAYPGVISVTKMSKNKDAAMEVIKYLTSDEYQLESSKNGIMTVLKDEAIQKTLGQNTAYKDKNFSAFFTKFPAMAEKTVSESKAAVLGKYTTNAMKVVNGEMDINTMLRTTEEEANKALQSASAK</sequence>
<evidence type="ECO:0000313" key="7">
    <source>
        <dbReference type="EMBL" id="MFD1225331.1"/>
    </source>
</evidence>
<dbReference type="PANTHER" id="PTHR43649">
    <property type="entry name" value="ARABINOSE-BINDING PROTEIN-RELATED"/>
    <property type="match status" value="1"/>
</dbReference>
<keyword evidence="4" id="KW-0564">Palmitate</keyword>
<feature type="signal peptide" evidence="6">
    <location>
        <begin position="1"/>
        <end position="21"/>
    </location>
</feature>
<dbReference type="PANTHER" id="PTHR43649:SF33">
    <property type="entry name" value="POLYGALACTURONAN_RHAMNOGALACTURONAN-BINDING PROTEIN YTCQ"/>
    <property type="match status" value="1"/>
</dbReference>
<protein>
    <submittedName>
        <fullName evidence="7">ABC transporter substrate-binding protein</fullName>
    </submittedName>
</protein>
<accession>A0ABW3UZV9</accession>
<keyword evidence="1" id="KW-1003">Cell membrane</keyword>
<evidence type="ECO:0000256" key="1">
    <source>
        <dbReference type="ARBA" id="ARBA00022475"/>
    </source>
</evidence>
<gene>
    <name evidence="7" type="ORF">ACFQ4B_35145</name>
</gene>
<evidence type="ECO:0000256" key="5">
    <source>
        <dbReference type="ARBA" id="ARBA00023288"/>
    </source>
</evidence>
<dbReference type="EMBL" id="JBHTLU010000058">
    <property type="protein sequence ID" value="MFD1225331.1"/>
    <property type="molecule type" value="Genomic_DNA"/>
</dbReference>
<dbReference type="PROSITE" id="PS51257">
    <property type="entry name" value="PROKAR_LIPOPROTEIN"/>
    <property type="match status" value="1"/>
</dbReference>